<evidence type="ECO:0000313" key="2">
    <source>
        <dbReference type="Proteomes" id="UP000823775"/>
    </source>
</evidence>
<dbReference type="EMBL" id="JACEIK010000434">
    <property type="protein sequence ID" value="MCD7456996.1"/>
    <property type="molecule type" value="Genomic_DNA"/>
</dbReference>
<accession>A0ABS8SDR0</accession>
<dbReference type="Proteomes" id="UP000823775">
    <property type="component" value="Unassembled WGS sequence"/>
</dbReference>
<comment type="caution">
    <text evidence="1">The sequence shown here is derived from an EMBL/GenBank/DDBJ whole genome shotgun (WGS) entry which is preliminary data.</text>
</comment>
<organism evidence="1 2">
    <name type="scientific">Datura stramonium</name>
    <name type="common">Jimsonweed</name>
    <name type="synonym">Common thornapple</name>
    <dbReference type="NCBI Taxonomy" id="4076"/>
    <lineage>
        <taxon>Eukaryota</taxon>
        <taxon>Viridiplantae</taxon>
        <taxon>Streptophyta</taxon>
        <taxon>Embryophyta</taxon>
        <taxon>Tracheophyta</taxon>
        <taxon>Spermatophyta</taxon>
        <taxon>Magnoliopsida</taxon>
        <taxon>eudicotyledons</taxon>
        <taxon>Gunneridae</taxon>
        <taxon>Pentapetalae</taxon>
        <taxon>asterids</taxon>
        <taxon>lamiids</taxon>
        <taxon>Solanales</taxon>
        <taxon>Solanaceae</taxon>
        <taxon>Solanoideae</taxon>
        <taxon>Datureae</taxon>
        <taxon>Datura</taxon>
    </lineage>
</organism>
<sequence length="104" mass="11770">MGKLFSDLIIFRVFRAWVSLGIAPYILESVVMRFYGCASPRIPISEPGWNAGYKANGKVARCREQSLGVHKGLQGLIKDYEGYKMGKRIKGWKTLEPMEFLKIG</sequence>
<proteinExistence type="predicted"/>
<gene>
    <name evidence="1" type="ORF">HAX54_033811</name>
</gene>
<reference evidence="1 2" key="1">
    <citation type="journal article" date="2021" name="BMC Genomics">
        <title>Datura genome reveals duplications of psychoactive alkaloid biosynthetic genes and high mutation rate following tissue culture.</title>
        <authorList>
            <person name="Rajewski A."/>
            <person name="Carter-House D."/>
            <person name="Stajich J."/>
            <person name="Litt A."/>
        </authorList>
    </citation>
    <scope>NUCLEOTIDE SEQUENCE [LARGE SCALE GENOMIC DNA]</scope>
    <source>
        <strain evidence="1">AR-01</strain>
    </source>
</reference>
<evidence type="ECO:0000313" key="1">
    <source>
        <dbReference type="EMBL" id="MCD7456996.1"/>
    </source>
</evidence>
<name>A0ABS8SDR0_DATST</name>
<protein>
    <submittedName>
        <fullName evidence="1">Uncharacterized protein</fullName>
    </submittedName>
</protein>
<keyword evidence="2" id="KW-1185">Reference proteome</keyword>